<reference evidence="3 5" key="2">
    <citation type="submission" date="2019-04" db="EMBL/GenBank/DDBJ databases">
        <title>Genomic characterization of Staphylococcus petrasii strains.</title>
        <authorList>
            <person name="Vrbovska V."/>
            <person name="Kovarovic V."/>
            <person name="Maslanova I."/>
            <person name="Indrakova A."/>
            <person name="Petras P."/>
            <person name="Sedo O."/>
            <person name="Svec P."/>
            <person name="Fisarova L."/>
            <person name="Sedlacek I."/>
            <person name="Doskar J."/>
            <person name="Pantucek R."/>
        </authorList>
    </citation>
    <scope>NUCLEOTIDE SEQUENCE [LARGE SCALE GENOMIC DNA]</scope>
    <source>
        <strain evidence="3 5">P5404</strain>
    </source>
</reference>
<keyword evidence="1" id="KW-1133">Transmembrane helix</keyword>
<dbReference type="EMBL" id="SRLS01000013">
    <property type="protein sequence ID" value="TGE16665.1"/>
    <property type="molecule type" value="Genomic_DNA"/>
</dbReference>
<protein>
    <submittedName>
        <fullName evidence="2">Predicted integral membrane protein</fullName>
    </submittedName>
    <submittedName>
        <fullName evidence="3">SdpI family protein</fullName>
    </submittedName>
</protein>
<dbReference type="AlphaFoldDB" id="A0A380FX55"/>
<dbReference type="Proteomes" id="UP000297598">
    <property type="component" value="Unassembled WGS sequence"/>
</dbReference>
<proteinExistence type="predicted"/>
<reference evidence="2 4" key="1">
    <citation type="submission" date="2018-06" db="EMBL/GenBank/DDBJ databases">
        <authorList>
            <consortium name="Pathogen Informatics"/>
            <person name="Doyle S."/>
        </authorList>
    </citation>
    <scope>NUCLEOTIDE SEQUENCE [LARGE SCALE GENOMIC DNA]</scope>
    <source>
        <strain evidence="2 4">NCTC13830</strain>
    </source>
</reference>
<evidence type="ECO:0000313" key="4">
    <source>
        <dbReference type="Proteomes" id="UP000254047"/>
    </source>
</evidence>
<evidence type="ECO:0000313" key="2">
    <source>
        <dbReference type="EMBL" id="SUM42836.1"/>
    </source>
</evidence>
<dbReference type="InterPro" id="IPR025962">
    <property type="entry name" value="SdpI/YhfL"/>
</dbReference>
<evidence type="ECO:0000313" key="3">
    <source>
        <dbReference type="EMBL" id="TGE16665.1"/>
    </source>
</evidence>
<feature type="transmembrane region" description="Helical" evidence="1">
    <location>
        <begin position="83"/>
        <end position="104"/>
    </location>
</feature>
<name>A0A380FX55_9STAP</name>
<dbReference type="RefSeq" id="WP_103297940.1">
    <property type="nucleotide sequence ID" value="NZ_PPQT01000043.1"/>
</dbReference>
<accession>A0A380FX55</accession>
<dbReference type="OrthoDB" id="3173919at2"/>
<organism evidence="2 4">
    <name type="scientific">Staphylococcus petrasii</name>
    <dbReference type="NCBI Taxonomy" id="1276936"/>
    <lineage>
        <taxon>Bacteria</taxon>
        <taxon>Bacillati</taxon>
        <taxon>Bacillota</taxon>
        <taxon>Bacilli</taxon>
        <taxon>Bacillales</taxon>
        <taxon>Staphylococcaceae</taxon>
        <taxon>Staphylococcus</taxon>
    </lineage>
</organism>
<keyword evidence="1" id="KW-0472">Membrane</keyword>
<dbReference type="EMBL" id="UHDO01000001">
    <property type="protein sequence ID" value="SUM42836.1"/>
    <property type="molecule type" value="Genomic_DNA"/>
</dbReference>
<sequence>MLLLPLGIMMGIFGYIFKHYPPKERNFLYGYRTKKAFKNDENWIKAQNLFSKYTLKYLPIVIVSGILALILEIITGISNRNNLFYILLIIEVIITIWYLFIIYFKVEKRL</sequence>
<dbReference type="Pfam" id="PF13630">
    <property type="entry name" value="SdpI"/>
    <property type="match status" value="1"/>
</dbReference>
<gene>
    <name evidence="3" type="ORF">BJR09_08850</name>
    <name evidence="2" type="ORF">NCTC13830_00358</name>
</gene>
<dbReference type="Proteomes" id="UP000254047">
    <property type="component" value="Unassembled WGS sequence"/>
</dbReference>
<evidence type="ECO:0000313" key="5">
    <source>
        <dbReference type="Proteomes" id="UP000297598"/>
    </source>
</evidence>
<keyword evidence="1" id="KW-0812">Transmembrane</keyword>
<evidence type="ECO:0000256" key="1">
    <source>
        <dbReference type="SAM" id="Phobius"/>
    </source>
</evidence>
<keyword evidence="5" id="KW-1185">Reference proteome</keyword>
<feature type="transmembrane region" description="Helical" evidence="1">
    <location>
        <begin position="57"/>
        <end position="77"/>
    </location>
</feature>